<name>A0ABM9PBS9_9FLAO</name>
<protein>
    <submittedName>
        <fullName evidence="2">SMI1_KNR4 domain-containing protein</fullName>
    </submittedName>
</protein>
<dbReference type="Proteomes" id="UP001497527">
    <property type="component" value="Unassembled WGS sequence"/>
</dbReference>
<evidence type="ECO:0000313" key="3">
    <source>
        <dbReference type="Proteomes" id="UP001497527"/>
    </source>
</evidence>
<proteinExistence type="predicted"/>
<organism evidence="2 3">
    <name type="scientific">Tenacibaculum polynesiense</name>
    <dbReference type="NCBI Taxonomy" id="3137857"/>
    <lineage>
        <taxon>Bacteria</taxon>
        <taxon>Pseudomonadati</taxon>
        <taxon>Bacteroidota</taxon>
        <taxon>Flavobacteriia</taxon>
        <taxon>Flavobacteriales</taxon>
        <taxon>Flavobacteriaceae</taxon>
        <taxon>Tenacibaculum</taxon>
    </lineage>
</organism>
<sequence>MKEKQIEKLTNTPQDFKALKTASEKFWSNIELEEVYGYQIQSGSKWKEGLNEEDLEIFQKELDIEFPESLKTFYRTMNGLDKPGINILAEEEECKFGTTFYSFPDDLQEMKRYIKWVHKENNSANYDKGKVPSIIPYYSHRFLIIDKYEQVLSMYGDDIILWSDNLIQGIAQDIFDVNYRKMKTIELKPIDFWKDKVLT</sequence>
<dbReference type="EMBL" id="CAXJIO010000012">
    <property type="protein sequence ID" value="CAL2102997.1"/>
    <property type="molecule type" value="Genomic_DNA"/>
</dbReference>
<dbReference type="InterPro" id="IPR037883">
    <property type="entry name" value="Knr4/Smi1-like_sf"/>
</dbReference>
<dbReference type="RefSeq" id="WP_348716906.1">
    <property type="nucleotide sequence ID" value="NZ_CAXJIO010000012.1"/>
</dbReference>
<gene>
    <name evidence="2" type="ORF">T190423A01A_30111</name>
</gene>
<dbReference type="SMART" id="SM00860">
    <property type="entry name" value="SMI1_KNR4"/>
    <property type="match status" value="1"/>
</dbReference>
<keyword evidence="3" id="KW-1185">Reference proteome</keyword>
<reference evidence="2 3" key="1">
    <citation type="submission" date="2024-05" db="EMBL/GenBank/DDBJ databases">
        <authorList>
            <person name="Duchaud E."/>
        </authorList>
    </citation>
    <scope>NUCLEOTIDE SEQUENCE [LARGE SCALE GENOMIC DNA]</scope>
    <source>
        <strain evidence="2">Ena-SAMPLE-TAB-13-05-2024-13:56:06:370-140308</strain>
    </source>
</reference>
<dbReference type="InterPro" id="IPR018958">
    <property type="entry name" value="Knr4/Smi1-like_dom"/>
</dbReference>
<evidence type="ECO:0000259" key="1">
    <source>
        <dbReference type="SMART" id="SM00860"/>
    </source>
</evidence>
<evidence type="ECO:0000313" key="2">
    <source>
        <dbReference type="EMBL" id="CAL2102997.1"/>
    </source>
</evidence>
<comment type="caution">
    <text evidence="2">The sequence shown here is derived from an EMBL/GenBank/DDBJ whole genome shotgun (WGS) entry which is preliminary data.</text>
</comment>
<accession>A0ABM9PBS9</accession>
<dbReference type="SUPFAM" id="SSF160631">
    <property type="entry name" value="SMI1/KNR4-like"/>
    <property type="match status" value="1"/>
</dbReference>
<dbReference type="Pfam" id="PF09346">
    <property type="entry name" value="SMI1_KNR4"/>
    <property type="match status" value="1"/>
</dbReference>
<feature type="domain" description="Knr4/Smi1-like" evidence="1">
    <location>
        <begin position="49"/>
        <end position="168"/>
    </location>
</feature>
<dbReference type="Gene3D" id="3.40.1580.10">
    <property type="entry name" value="SMI1/KNR4-like"/>
    <property type="match status" value="1"/>
</dbReference>